<evidence type="ECO:0000256" key="1">
    <source>
        <dbReference type="ARBA" id="ARBA00004651"/>
    </source>
</evidence>
<evidence type="ECO:0000256" key="7">
    <source>
        <dbReference type="ARBA" id="ARBA00022989"/>
    </source>
</evidence>
<dbReference type="GO" id="GO:0015297">
    <property type="term" value="F:antiporter activity"/>
    <property type="evidence" value="ECO:0007669"/>
    <property type="project" value="UniProtKB-KW"/>
</dbReference>
<protein>
    <submittedName>
        <fullName evidence="13">K(+)/H(+) antiporter NhaP</fullName>
    </submittedName>
</protein>
<accession>A0A5C6AKU2</accession>
<dbReference type="AlphaFoldDB" id="A0A5C6AKU2"/>
<evidence type="ECO:0000256" key="4">
    <source>
        <dbReference type="ARBA" id="ARBA00022475"/>
    </source>
</evidence>
<evidence type="ECO:0000259" key="12">
    <source>
        <dbReference type="PROSITE" id="PS51202"/>
    </source>
</evidence>
<dbReference type="GO" id="GO:0008324">
    <property type="term" value="F:monoatomic cation transmembrane transporter activity"/>
    <property type="evidence" value="ECO:0007669"/>
    <property type="project" value="InterPro"/>
</dbReference>
<dbReference type="NCBIfam" id="NF003715">
    <property type="entry name" value="PRK05326.1-2"/>
    <property type="match status" value="1"/>
</dbReference>
<evidence type="ECO:0000313" key="14">
    <source>
        <dbReference type="Proteomes" id="UP000317421"/>
    </source>
</evidence>
<proteinExistence type="predicted"/>
<dbReference type="InterPro" id="IPR006037">
    <property type="entry name" value="RCK_C"/>
</dbReference>
<feature type="transmembrane region" description="Helical" evidence="11">
    <location>
        <begin position="361"/>
        <end position="381"/>
    </location>
</feature>
<dbReference type="InterPro" id="IPR038770">
    <property type="entry name" value="Na+/solute_symporter_sf"/>
</dbReference>
<gene>
    <name evidence="13" type="primary">nhaP</name>
    <name evidence="13" type="ORF">Pla108_10420</name>
</gene>
<evidence type="ECO:0000256" key="10">
    <source>
        <dbReference type="SAM" id="MobiDB-lite"/>
    </source>
</evidence>
<dbReference type="Pfam" id="PF00999">
    <property type="entry name" value="Na_H_Exchanger"/>
    <property type="match status" value="1"/>
</dbReference>
<dbReference type="InterPro" id="IPR006153">
    <property type="entry name" value="Cation/H_exchanger_TM"/>
</dbReference>
<evidence type="ECO:0000256" key="5">
    <source>
        <dbReference type="ARBA" id="ARBA00022538"/>
    </source>
</evidence>
<keyword evidence="6 11" id="KW-0812">Transmembrane</keyword>
<feature type="transmembrane region" description="Helical" evidence="11">
    <location>
        <begin position="332"/>
        <end position="355"/>
    </location>
</feature>
<reference evidence="13 14" key="1">
    <citation type="submission" date="2019-02" db="EMBL/GenBank/DDBJ databases">
        <title>Deep-cultivation of Planctomycetes and their phenomic and genomic characterization uncovers novel biology.</title>
        <authorList>
            <person name="Wiegand S."/>
            <person name="Jogler M."/>
            <person name="Boedeker C."/>
            <person name="Pinto D."/>
            <person name="Vollmers J."/>
            <person name="Rivas-Marin E."/>
            <person name="Kohn T."/>
            <person name="Peeters S.H."/>
            <person name="Heuer A."/>
            <person name="Rast P."/>
            <person name="Oberbeckmann S."/>
            <person name="Bunk B."/>
            <person name="Jeske O."/>
            <person name="Meyerdierks A."/>
            <person name="Storesund J.E."/>
            <person name="Kallscheuer N."/>
            <person name="Luecker S."/>
            <person name="Lage O.M."/>
            <person name="Pohl T."/>
            <person name="Merkel B.J."/>
            <person name="Hornburger P."/>
            <person name="Mueller R.-W."/>
            <person name="Bruemmer F."/>
            <person name="Labrenz M."/>
            <person name="Spormann A.M."/>
            <person name="Op Den Camp H."/>
            <person name="Overmann J."/>
            <person name="Amann R."/>
            <person name="Jetten M.S.M."/>
            <person name="Mascher T."/>
            <person name="Medema M.H."/>
            <person name="Devos D.P."/>
            <person name="Kaster A.-K."/>
            <person name="Ovreas L."/>
            <person name="Rohde M."/>
            <person name="Galperin M.Y."/>
            <person name="Jogler C."/>
        </authorList>
    </citation>
    <scope>NUCLEOTIDE SEQUENCE [LARGE SCALE GENOMIC DNA]</scope>
    <source>
        <strain evidence="13 14">Pla108</strain>
    </source>
</reference>
<feature type="transmembrane region" description="Helical" evidence="11">
    <location>
        <begin position="184"/>
        <end position="212"/>
    </location>
</feature>
<name>A0A5C6AKU2_9BACT</name>
<dbReference type="PROSITE" id="PS51202">
    <property type="entry name" value="RCK_C"/>
    <property type="match status" value="1"/>
</dbReference>
<keyword evidence="7 11" id="KW-1133">Transmembrane helix</keyword>
<dbReference type="GO" id="GO:0006813">
    <property type="term" value="P:potassium ion transport"/>
    <property type="evidence" value="ECO:0007669"/>
    <property type="project" value="UniProtKB-KW"/>
</dbReference>
<comment type="subcellular location">
    <subcellularLocation>
        <location evidence="1">Cell membrane</location>
        <topology evidence="1">Multi-pass membrane protein</topology>
    </subcellularLocation>
</comment>
<feature type="transmembrane region" description="Helical" evidence="11">
    <location>
        <begin position="274"/>
        <end position="296"/>
    </location>
</feature>
<evidence type="ECO:0000256" key="3">
    <source>
        <dbReference type="ARBA" id="ARBA00022449"/>
    </source>
</evidence>
<dbReference type="Proteomes" id="UP000317421">
    <property type="component" value="Unassembled WGS sequence"/>
</dbReference>
<evidence type="ECO:0000256" key="8">
    <source>
        <dbReference type="ARBA" id="ARBA00023065"/>
    </source>
</evidence>
<comment type="caution">
    <text evidence="13">The sequence shown here is derived from an EMBL/GenBank/DDBJ whole genome shotgun (WGS) entry which is preliminary data.</text>
</comment>
<dbReference type="OrthoDB" id="9810759at2"/>
<feature type="transmembrane region" description="Helical" evidence="11">
    <location>
        <begin position="232"/>
        <end position="253"/>
    </location>
</feature>
<dbReference type="Gene3D" id="1.20.1530.20">
    <property type="match status" value="1"/>
</dbReference>
<keyword evidence="14" id="KW-1185">Reference proteome</keyword>
<evidence type="ECO:0000256" key="9">
    <source>
        <dbReference type="ARBA" id="ARBA00023136"/>
    </source>
</evidence>
<dbReference type="InterPro" id="IPR036721">
    <property type="entry name" value="RCK_C_sf"/>
</dbReference>
<dbReference type="SUPFAM" id="SSF116726">
    <property type="entry name" value="TrkA C-terminal domain-like"/>
    <property type="match status" value="1"/>
</dbReference>
<evidence type="ECO:0000256" key="2">
    <source>
        <dbReference type="ARBA" id="ARBA00022448"/>
    </source>
</evidence>
<evidence type="ECO:0000256" key="11">
    <source>
        <dbReference type="SAM" id="Phobius"/>
    </source>
</evidence>
<dbReference type="Pfam" id="PF02080">
    <property type="entry name" value="TrkA_C"/>
    <property type="match status" value="1"/>
</dbReference>
<dbReference type="GO" id="GO:1902600">
    <property type="term" value="P:proton transmembrane transport"/>
    <property type="evidence" value="ECO:0007669"/>
    <property type="project" value="InterPro"/>
</dbReference>
<organism evidence="13 14">
    <name type="scientific">Botrimarina colliarenosi</name>
    <dbReference type="NCBI Taxonomy" id="2528001"/>
    <lineage>
        <taxon>Bacteria</taxon>
        <taxon>Pseudomonadati</taxon>
        <taxon>Planctomycetota</taxon>
        <taxon>Planctomycetia</taxon>
        <taxon>Pirellulales</taxon>
        <taxon>Lacipirellulaceae</taxon>
        <taxon>Botrimarina</taxon>
    </lineage>
</organism>
<dbReference type="EMBL" id="SJPR01000001">
    <property type="protein sequence ID" value="TWU00098.1"/>
    <property type="molecule type" value="Genomic_DNA"/>
</dbReference>
<feature type="transmembrane region" description="Helical" evidence="11">
    <location>
        <begin position="58"/>
        <end position="78"/>
    </location>
</feature>
<feature type="transmembrane region" description="Helical" evidence="11">
    <location>
        <begin position="32"/>
        <end position="51"/>
    </location>
</feature>
<evidence type="ECO:0000256" key="6">
    <source>
        <dbReference type="ARBA" id="ARBA00022692"/>
    </source>
</evidence>
<keyword evidence="4" id="KW-1003">Cell membrane</keyword>
<evidence type="ECO:0000313" key="13">
    <source>
        <dbReference type="EMBL" id="TWU00098.1"/>
    </source>
</evidence>
<dbReference type="NCBIfam" id="NF003714">
    <property type="entry name" value="PRK05326.1-1"/>
    <property type="match status" value="1"/>
</dbReference>
<keyword evidence="3" id="KW-0050">Antiport</keyword>
<keyword evidence="9 11" id="KW-0472">Membrane</keyword>
<dbReference type="RefSeq" id="WP_146443660.1">
    <property type="nucleotide sequence ID" value="NZ_SJPR01000001.1"/>
</dbReference>
<dbReference type="Gene3D" id="3.30.70.1450">
    <property type="entry name" value="Regulator of K+ conductance, C-terminal domain"/>
    <property type="match status" value="1"/>
</dbReference>
<dbReference type="PANTHER" id="PTHR32507">
    <property type="entry name" value="NA(+)/H(+) ANTIPORTER 1"/>
    <property type="match status" value="1"/>
</dbReference>
<feature type="region of interest" description="Disordered" evidence="10">
    <location>
        <begin position="576"/>
        <end position="600"/>
    </location>
</feature>
<sequence>MFLIDTLILATGVLLLLGIVSSKVSSRLGVPVLVLFLMIGMLAGSEGIGGIEFENYRLAHAIGTVALALILFDGGLSTSMSSVRLAWKPAAMLATVGVLITSVVVGVAAMWVLGVSPLQGLLLGSIVGSTDAAAVFSVLRSGGVNLSRRLTSVLELESASNDPMAIFLTIGCIELLLGRMSPGVGLLGLFVAQMAIGTLCGLIGGYVAAWVVDRIELDASGMYPVLVTASCFLTFGMATHLGGSGYLAVYLAGLVIGNRPLVFKRGVRAYHDSLAWLSQIVMFVVLGLLCFPSRLWAVSGKALLLSAVLILVARPLAVVVSTLPFKFSWRETVFISWVGLKGAVPITLATFPLMFATPDHALQAAVLFDVVFFIVVVSAVVQGAGLTPAARWLGLEHPPAPVAPVTLEISSLKHVEGEVVDYAVSADSRAAGRKVKNLGLPEGAVIAMIARGTQIIPPQGATRVEAGDHVILVLRPRMRTLVNRVFAPAGDSDGALTPSFEFPLRAATTVGELIELYQLPLEGPSDRTLVEAISQHFGRYAELGDSVCYGTVTLRVDRVGDGGVVEIIAMSVVTEPPASRPVGKKKPPSKDAKPGPGPVA</sequence>
<dbReference type="NCBIfam" id="NF003716">
    <property type="entry name" value="PRK05326.1-3"/>
    <property type="match status" value="1"/>
</dbReference>
<keyword evidence="5" id="KW-0633">Potassium transport</keyword>
<feature type="transmembrane region" description="Helical" evidence="11">
    <location>
        <begin position="90"/>
        <end position="113"/>
    </location>
</feature>
<dbReference type="PANTHER" id="PTHR32507:SF7">
    <property type="entry name" value="K(+)_H(+) ANTIPORTER NHAP2"/>
    <property type="match status" value="1"/>
</dbReference>
<keyword evidence="8" id="KW-0406">Ion transport</keyword>
<feature type="transmembrane region" description="Helical" evidence="11">
    <location>
        <begin position="302"/>
        <end position="325"/>
    </location>
</feature>
<keyword evidence="2" id="KW-0813">Transport</keyword>
<dbReference type="GO" id="GO:0005886">
    <property type="term" value="C:plasma membrane"/>
    <property type="evidence" value="ECO:0007669"/>
    <property type="project" value="UniProtKB-SubCell"/>
</dbReference>
<keyword evidence="5" id="KW-0630">Potassium</keyword>
<feature type="domain" description="RCK C-terminal" evidence="12">
    <location>
        <begin position="407"/>
        <end position="488"/>
    </location>
</feature>